<gene>
    <name evidence="9" type="ORF">EJG51_012030</name>
</gene>
<accession>A0A6M4A8U0</accession>
<sequence>MDFLILGGAAFLAGLVDAVVGGGGLIQVPALFSVMQGTAPATLLGTNKLASIWGTSVAAANYLRVVRLRWSMVLPAAAMAFLLSFAGAFLVTHIPPTYLRKSLPFILFAIAIYTFKKKELGVRHTPVFSGNKETLMAMAAGALIGFYDGFFGPGTGSFFVFIFVRTFGFDFLRASAVAKILNVACNGAALLWFGYSGHVIWQLGLAMAVCGVLGSITGSRLAIKHGSAFVRKTFLVVVGCLIIKTSYDAFFK</sequence>
<organism evidence="9 10">
    <name type="scientific">Undibacterium piscinae</name>
    <dbReference type="NCBI Taxonomy" id="2495591"/>
    <lineage>
        <taxon>Bacteria</taxon>
        <taxon>Pseudomonadati</taxon>
        <taxon>Pseudomonadota</taxon>
        <taxon>Betaproteobacteria</taxon>
        <taxon>Burkholderiales</taxon>
        <taxon>Oxalobacteraceae</taxon>
        <taxon>Undibacterium</taxon>
    </lineage>
</organism>
<comment type="subcellular location">
    <subcellularLocation>
        <location evidence="1 8">Cell membrane</location>
        <topology evidence="1 8">Multi-pass membrane protein</topology>
    </subcellularLocation>
</comment>
<keyword evidence="3" id="KW-0813">Transport</keyword>
<dbReference type="Pfam" id="PF01925">
    <property type="entry name" value="TauE"/>
    <property type="match status" value="1"/>
</dbReference>
<keyword evidence="7 8" id="KW-0472">Membrane</keyword>
<keyword evidence="10" id="KW-1185">Reference proteome</keyword>
<evidence type="ECO:0000256" key="5">
    <source>
        <dbReference type="ARBA" id="ARBA00022692"/>
    </source>
</evidence>
<feature type="transmembrane region" description="Helical" evidence="8">
    <location>
        <begin position="199"/>
        <end position="217"/>
    </location>
</feature>
<evidence type="ECO:0000313" key="10">
    <source>
        <dbReference type="Proteomes" id="UP000274350"/>
    </source>
</evidence>
<keyword evidence="4 8" id="KW-1003">Cell membrane</keyword>
<evidence type="ECO:0000256" key="4">
    <source>
        <dbReference type="ARBA" id="ARBA00022475"/>
    </source>
</evidence>
<keyword evidence="5 8" id="KW-0812">Transmembrane</keyword>
<dbReference type="AlphaFoldDB" id="A0A6M4A8U0"/>
<feature type="transmembrane region" description="Helical" evidence="8">
    <location>
        <begin position="135"/>
        <end position="164"/>
    </location>
</feature>
<comment type="similarity">
    <text evidence="2 8">Belongs to the 4-toluene sulfonate uptake permease (TSUP) (TC 2.A.102) family.</text>
</comment>
<proteinExistence type="inferred from homology"/>
<name>A0A6M4A8U0_9BURK</name>
<protein>
    <recommendedName>
        <fullName evidence="8">Probable membrane transporter protein</fullName>
    </recommendedName>
</protein>
<evidence type="ECO:0000256" key="1">
    <source>
        <dbReference type="ARBA" id="ARBA00004651"/>
    </source>
</evidence>
<evidence type="ECO:0000256" key="8">
    <source>
        <dbReference type="RuleBase" id="RU363041"/>
    </source>
</evidence>
<evidence type="ECO:0000313" key="9">
    <source>
        <dbReference type="EMBL" id="QJQ06459.1"/>
    </source>
</evidence>
<feature type="transmembrane region" description="Helical" evidence="8">
    <location>
        <begin position="176"/>
        <end position="193"/>
    </location>
</feature>
<evidence type="ECO:0000256" key="2">
    <source>
        <dbReference type="ARBA" id="ARBA00009142"/>
    </source>
</evidence>
<dbReference type="PANTHER" id="PTHR30269">
    <property type="entry name" value="TRANSMEMBRANE PROTEIN YFCA"/>
    <property type="match status" value="1"/>
</dbReference>
<dbReference type="Proteomes" id="UP000274350">
    <property type="component" value="Chromosome"/>
</dbReference>
<evidence type="ECO:0000256" key="3">
    <source>
        <dbReference type="ARBA" id="ARBA00022448"/>
    </source>
</evidence>
<dbReference type="OrthoDB" id="554695at2"/>
<evidence type="ECO:0000256" key="6">
    <source>
        <dbReference type="ARBA" id="ARBA00022989"/>
    </source>
</evidence>
<reference evidence="9 10" key="1">
    <citation type="journal article" date="2019" name="Int. J. Syst. Evol. Microbiol.">
        <title>Undibacterium piscinae sp. nov., isolated from Korean shiner intestine.</title>
        <authorList>
            <person name="Lee S.Y."/>
            <person name="Kang W."/>
            <person name="Kim P.S."/>
            <person name="Kim H.S."/>
            <person name="Sung H."/>
            <person name="Shin N.R."/>
            <person name="Whon T.W."/>
            <person name="Yun J.H."/>
            <person name="Lee J.Y."/>
            <person name="Lee J.Y."/>
            <person name="Jung M.J."/>
            <person name="Jeong Y.S."/>
            <person name="Tak E.J."/>
            <person name="Han J.E."/>
            <person name="Hyun D.W."/>
            <person name="Kang M.S."/>
            <person name="Lee K.E."/>
            <person name="Lee B.H."/>
            <person name="Bae J.W."/>
        </authorList>
    </citation>
    <scope>NUCLEOTIDE SEQUENCE [LARGE SCALE GENOMIC DNA]</scope>
    <source>
        <strain evidence="9 10">S11R28</strain>
    </source>
</reference>
<feature type="transmembrane region" description="Helical" evidence="8">
    <location>
        <begin position="72"/>
        <end position="91"/>
    </location>
</feature>
<dbReference type="EMBL" id="CP051152">
    <property type="protein sequence ID" value="QJQ06459.1"/>
    <property type="molecule type" value="Genomic_DNA"/>
</dbReference>
<dbReference type="KEGG" id="upi:EJG51_012030"/>
<feature type="transmembrane region" description="Helical" evidence="8">
    <location>
        <begin position="229"/>
        <end position="247"/>
    </location>
</feature>
<evidence type="ECO:0000256" key="7">
    <source>
        <dbReference type="ARBA" id="ARBA00023136"/>
    </source>
</evidence>
<dbReference type="PANTHER" id="PTHR30269:SF0">
    <property type="entry name" value="MEMBRANE TRANSPORTER PROTEIN YFCA-RELATED"/>
    <property type="match status" value="1"/>
</dbReference>
<dbReference type="InterPro" id="IPR002781">
    <property type="entry name" value="TM_pro_TauE-like"/>
</dbReference>
<dbReference type="InterPro" id="IPR052017">
    <property type="entry name" value="TSUP"/>
</dbReference>
<keyword evidence="6 8" id="KW-1133">Transmembrane helix</keyword>
<dbReference type="GO" id="GO:0005886">
    <property type="term" value="C:plasma membrane"/>
    <property type="evidence" value="ECO:0007669"/>
    <property type="project" value="UniProtKB-SubCell"/>
</dbReference>